<gene>
    <name evidence="4" type="ORF">SG35_006715</name>
</gene>
<keyword evidence="5" id="KW-1185">Reference proteome</keyword>
<proteinExistence type="predicted"/>
<organism evidence="4 5">
    <name type="scientific">Thalassomonas actiniarum</name>
    <dbReference type="NCBI Taxonomy" id="485447"/>
    <lineage>
        <taxon>Bacteria</taxon>
        <taxon>Pseudomonadati</taxon>
        <taxon>Pseudomonadota</taxon>
        <taxon>Gammaproteobacteria</taxon>
        <taxon>Alteromonadales</taxon>
        <taxon>Colwelliaceae</taxon>
        <taxon>Thalassomonas</taxon>
    </lineage>
</organism>
<dbReference type="KEGG" id="tact:SG35_006715"/>
<feature type="domain" description="DUF7840" evidence="2">
    <location>
        <begin position="392"/>
        <end position="595"/>
    </location>
</feature>
<evidence type="ECO:0000259" key="1">
    <source>
        <dbReference type="Pfam" id="PF13387"/>
    </source>
</evidence>
<evidence type="ECO:0000313" key="5">
    <source>
        <dbReference type="Proteomes" id="UP000032568"/>
    </source>
</evidence>
<dbReference type="Pfam" id="PF25222">
    <property type="entry name" value="DUF7840"/>
    <property type="match status" value="1"/>
</dbReference>
<evidence type="ECO:0000313" key="4">
    <source>
        <dbReference type="EMBL" id="WDE00328.1"/>
    </source>
</evidence>
<reference evidence="4 5" key="2">
    <citation type="journal article" date="2022" name="Mar. Drugs">
        <title>Bioassay-Guided Fractionation Leads to the Detection of Cholic Acid Generated by the Rare Thalassomonas sp.</title>
        <authorList>
            <person name="Pheiffer F."/>
            <person name="Schneider Y.K."/>
            <person name="Hansen E.H."/>
            <person name="Andersen J.H."/>
            <person name="Isaksson J."/>
            <person name="Busche T."/>
            <person name="R C."/>
            <person name="Kalinowski J."/>
            <person name="Zyl L.V."/>
            <person name="Trindade M."/>
        </authorList>
    </citation>
    <scope>NUCLEOTIDE SEQUENCE [LARGE SCALE GENOMIC DNA]</scope>
    <source>
        <strain evidence="4 5">A5K-106</strain>
    </source>
</reference>
<feature type="domain" description="DUF7843" evidence="3">
    <location>
        <begin position="18"/>
        <end position="92"/>
    </location>
</feature>
<name>A0AAF0C472_9GAMM</name>
<dbReference type="Pfam" id="PF13387">
    <property type="entry name" value="Lnb_N"/>
    <property type="match status" value="1"/>
</dbReference>
<dbReference type="InterPro" id="IPR057165">
    <property type="entry name" value="DUF7843"/>
</dbReference>
<dbReference type="AlphaFoldDB" id="A0AAF0C472"/>
<accession>A0AAF0C472</accession>
<dbReference type="InterPro" id="IPR025178">
    <property type="entry name" value="Lnb_N"/>
</dbReference>
<dbReference type="EMBL" id="CP059735">
    <property type="protein sequence ID" value="WDE00328.1"/>
    <property type="molecule type" value="Genomic_DNA"/>
</dbReference>
<feature type="domain" description="Lnb N-terminal periplasmic" evidence="1">
    <location>
        <begin position="110"/>
        <end position="259"/>
    </location>
</feature>
<dbReference type="Pfam" id="PF25225">
    <property type="entry name" value="DUF7843"/>
    <property type="match status" value="1"/>
</dbReference>
<dbReference type="Proteomes" id="UP000032568">
    <property type="component" value="Chromosome"/>
</dbReference>
<evidence type="ECO:0000259" key="2">
    <source>
        <dbReference type="Pfam" id="PF25222"/>
    </source>
</evidence>
<dbReference type="InterPro" id="IPR057162">
    <property type="entry name" value="DUF7840"/>
</dbReference>
<evidence type="ECO:0000259" key="3">
    <source>
        <dbReference type="Pfam" id="PF25225"/>
    </source>
</evidence>
<reference evidence="4 5" key="1">
    <citation type="journal article" date="2015" name="Genome Announc.">
        <title>Draft Genome Sequences of Marine Isolates of Thalassomonas viridans and Thalassomonas actiniarum.</title>
        <authorList>
            <person name="Olonade I."/>
            <person name="van Zyl L.J."/>
            <person name="Trindade M."/>
        </authorList>
    </citation>
    <scope>NUCLEOTIDE SEQUENCE [LARGE SCALE GENOMIC DNA]</scope>
    <source>
        <strain evidence="4 5">A5K-106</strain>
    </source>
</reference>
<protein>
    <submittedName>
        <fullName evidence="4">DUF4105 domain-containing protein</fullName>
    </submittedName>
</protein>
<sequence length="610" mass="69194">MLLSGHALAGAQSPQSYAENKQWRKLLHYPADAAKPGYITSESFYLSANGRRDPLAELRATIEAFYQEKDPANPGQQHGQCRFPARFKLITEHVDLSSFGKLPAVNCQDYQHWRQQADIHSLSVVFASGYMGNPASMYGHLFLKLNRGGSQKSDLLNTSLNYGAIVPEQENPVVYVLRGIFGGYDAGYSDQQFYRHHHNYGDVELRDMWEYKLNLSSDDVDLLAAHIWEVLGNKFDYYFIDENCAFHIAKLLELVLTEPLIANDSLWVIPSAVAKGLEQASYRGNPLLENITFIPSRESVLHDYYRQLTPEQKAIAGELINNEFDFANKNYRQLAVKEQKIIVETLFQYQNVIKQKQTDASVLKANTRKLMRERLKLPPGRAIAKGGNSEKKAPHLGMKPSKYSFGLADIDGSKQYLTSGFRMTYFDDLSSSVARNPFANLEMLDVEFITDDNNTRLLKLDLIDLDSLHTPGVPWRDENPYAWSVRAGYEALNYACLDCGIYFIEGDIGKSYRFGKNSLAYGMLGGKAFAGDRDDVTVSGKLGLLTSLGSKAKMKLELQQAARLNLSQSYRHRFYTEINYQFAPDWELRFLLERSASTLVGLKMNYYWGF</sequence>